<keyword evidence="13" id="KW-0325">Glycoprotein</keyword>
<comment type="catalytic activity">
    <reaction evidence="15">
        <text>cholesterol(in) = cholesterol(out)</text>
        <dbReference type="Rhea" id="RHEA:39747"/>
        <dbReference type="ChEBI" id="CHEBI:16113"/>
    </reaction>
</comment>
<dbReference type="FunFam" id="1.20.1640.10:FF:000008">
    <property type="entry name" value="NPC intracellular cholesterol transporter 1"/>
    <property type="match status" value="1"/>
</dbReference>
<evidence type="ECO:0000313" key="19">
    <source>
        <dbReference type="EMBL" id="KAH9521448.1"/>
    </source>
</evidence>
<organism evidence="19 20">
    <name type="scientific">Dermatophagoides farinae</name>
    <name type="common">American house dust mite</name>
    <dbReference type="NCBI Taxonomy" id="6954"/>
    <lineage>
        <taxon>Eukaryota</taxon>
        <taxon>Metazoa</taxon>
        <taxon>Ecdysozoa</taxon>
        <taxon>Arthropoda</taxon>
        <taxon>Chelicerata</taxon>
        <taxon>Arachnida</taxon>
        <taxon>Acari</taxon>
        <taxon>Acariformes</taxon>
        <taxon>Sarcoptiformes</taxon>
        <taxon>Astigmata</taxon>
        <taxon>Psoroptidia</taxon>
        <taxon>Analgoidea</taxon>
        <taxon>Pyroglyphidae</taxon>
        <taxon>Dermatophagoidinae</taxon>
        <taxon>Dermatophagoides</taxon>
    </lineage>
</organism>
<dbReference type="InterPro" id="IPR001036">
    <property type="entry name" value="Acrflvin-R"/>
</dbReference>
<evidence type="ECO:0000256" key="1">
    <source>
        <dbReference type="ARBA" id="ARBA00004127"/>
    </source>
</evidence>
<feature type="transmembrane region" description="Helical" evidence="17">
    <location>
        <begin position="840"/>
        <end position="861"/>
    </location>
</feature>
<dbReference type="NCBIfam" id="TIGR00917">
    <property type="entry name" value="2A060601"/>
    <property type="match status" value="1"/>
</dbReference>
<evidence type="ECO:0000256" key="15">
    <source>
        <dbReference type="ARBA" id="ARBA00034049"/>
    </source>
</evidence>
<feature type="transmembrane region" description="Helical" evidence="17">
    <location>
        <begin position="873"/>
        <end position="897"/>
    </location>
</feature>
<keyword evidence="20" id="KW-1185">Reference proteome</keyword>
<dbReference type="Pfam" id="PF16414">
    <property type="entry name" value="NPC1_N"/>
    <property type="match status" value="1"/>
</dbReference>
<gene>
    <name evidence="19" type="primary">NPC1_1</name>
    <name evidence="19" type="ORF">DERF_005109</name>
</gene>
<dbReference type="SUPFAM" id="SSF82866">
    <property type="entry name" value="Multidrug efflux transporter AcrB transmembrane domain"/>
    <property type="match status" value="2"/>
</dbReference>
<feature type="transmembrane region" description="Helical" evidence="17">
    <location>
        <begin position="1449"/>
        <end position="1472"/>
    </location>
</feature>
<feature type="transmembrane region" description="Helical" evidence="17">
    <location>
        <begin position="48"/>
        <end position="67"/>
    </location>
</feature>
<dbReference type="GO" id="GO:0022857">
    <property type="term" value="F:transmembrane transporter activity"/>
    <property type="evidence" value="ECO:0007669"/>
    <property type="project" value="InterPro"/>
</dbReference>
<comment type="subcellular location">
    <subcellularLocation>
        <location evidence="1">Endomembrane system</location>
        <topology evidence="1">Multi-pass membrane protein</topology>
    </subcellularLocation>
</comment>
<dbReference type="Pfam" id="PF22314">
    <property type="entry name" value="NPC1_MLD"/>
    <property type="match status" value="1"/>
</dbReference>
<evidence type="ECO:0000256" key="6">
    <source>
        <dbReference type="ARBA" id="ARBA00022729"/>
    </source>
</evidence>
<evidence type="ECO:0000256" key="17">
    <source>
        <dbReference type="SAM" id="Phobius"/>
    </source>
</evidence>
<evidence type="ECO:0000256" key="13">
    <source>
        <dbReference type="ARBA" id="ARBA00023180"/>
    </source>
</evidence>
<name>A0A922I8P8_DERFA</name>
<dbReference type="InterPro" id="IPR053958">
    <property type="entry name" value="HMGCR/SNAP/NPC1-like_SSD"/>
</dbReference>
<keyword evidence="3" id="KW-0813">Transport</keyword>
<feature type="transmembrane region" description="Helical" evidence="17">
    <location>
        <begin position="1321"/>
        <end position="1339"/>
    </location>
</feature>
<keyword evidence="12" id="KW-1207">Sterol metabolism</keyword>
<keyword evidence="10 17" id="KW-0472">Membrane</keyword>
<feature type="compositionally biased region" description="Polar residues" evidence="16">
    <location>
        <begin position="1546"/>
        <end position="1569"/>
    </location>
</feature>
<feature type="transmembrane region" description="Helical" evidence="17">
    <location>
        <begin position="903"/>
        <end position="925"/>
    </location>
</feature>
<evidence type="ECO:0000256" key="11">
    <source>
        <dbReference type="ARBA" id="ARBA00023157"/>
    </source>
</evidence>
<keyword evidence="6" id="KW-0732">Signal</keyword>
<evidence type="ECO:0000256" key="7">
    <source>
        <dbReference type="ARBA" id="ARBA00022989"/>
    </source>
</evidence>
<evidence type="ECO:0000256" key="4">
    <source>
        <dbReference type="ARBA" id="ARBA00022548"/>
    </source>
</evidence>
<dbReference type="GO" id="GO:0005319">
    <property type="term" value="F:lipid transporter activity"/>
    <property type="evidence" value="ECO:0007669"/>
    <property type="project" value="InterPro"/>
</dbReference>
<evidence type="ECO:0000256" key="12">
    <source>
        <dbReference type="ARBA" id="ARBA00023166"/>
    </source>
</evidence>
<feature type="compositionally biased region" description="Polar residues" evidence="16">
    <location>
        <begin position="1526"/>
        <end position="1536"/>
    </location>
</feature>
<dbReference type="GO" id="GO:0005886">
    <property type="term" value="C:plasma membrane"/>
    <property type="evidence" value="ECO:0007669"/>
    <property type="project" value="TreeGrafter"/>
</dbReference>
<dbReference type="InterPro" id="IPR000731">
    <property type="entry name" value="SSD"/>
</dbReference>
<reference evidence="19" key="2">
    <citation type="journal article" date="2022" name="Res Sq">
        <title>Comparative Genomics Reveals Insights into the Divergent Evolution of Astigmatic Mites and Household Pest Adaptations.</title>
        <authorList>
            <person name="Xiong Q."/>
            <person name="Wan A.T.-Y."/>
            <person name="Liu X.-Y."/>
            <person name="Fung C.S.-H."/>
            <person name="Xiao X."/>
            <person name="Malainual N."/>
            <person name="Hou J."/>
            <person name="Wang L."/>
            <person name="Wang M."/>
            <person name="Yang K."/>
            <person name="Cui Y."/>
            <person name="Leung E."/>
            <person name="Nong W."/>
            <person name="Shin S.-K."/>
            <person name="Au S."/>
            <person name="Jeong K.Y."/>
            <person name="Chew F.T."/>
            <person name="Hui J."/>
            <person name="Leung T.F."/>
            <person name="Tungtrongchitr A."/>
            <person name="Zhong N."/>
            <person name="Liu Z."/>
            <person name="Tsui S."/>
        </authorList>
    </citation>
    <scope>NUCLEOTIDE SEQUENCE</scope>
    <source>
        <strain evidence="19">Derf</strain>
        <tissue evidence="19">Whole organism</tissue>
    </source>
</reference>
<evidence type="ECO:0000256" key="2">
    <source>
        <dbReference type="ARBA" id="ARBA00005585"/>
    </source>
</evidence>
<feature type="transmembrane region" description="Helical" evidence="17">
    <location>
        <begin position="946"/>
        <end position="968"/>
    </location>
</feature>
<feature type="transmembrane region" description="Helical" evidence="17">
    <location>
        <begin position="1346"/>
        <end position="1367"/>
    </location>
</feature>
<dbReference type="EMBL" id="ASGP02000002">
    <property type="protein sequence ID" value="KAH9521448.1"/>
    <property type="molecule type" value="Genomic_DNA"/>
</dbReference>
<evidence type="ECO:0000259" key="18">
    <source>
        <dbReference type="PROSITE" id="PS50156"/>
    </source>
</evidence>
<dbReference type="GO" id="GO:0012505">
    <property type="term" value="C:endomembrane system"/>
    <property type="evidence" value="ECO:0007669"/>
    <property type="project" value="UniProtKB-SubCell"/>
</dbReference>
<dbReference type="PROSITE" id="PS50156">
    <property type="entry name" value="SSD"/>
    <property type="match status" value="1"/>
</dbReference>
<dbReference type="InterPro" id="IPR053956">
    <property type="entry name" value="NPC1_MLD"/>
</dbReference>
<keyword evidence="8" id="KW-0445">Lipid transport</keyword>
<dbReference type="GO" id="GO:0030299">
    <property type="term" value="P:intestinal cholesterol absorption"/>
    <property type="evidence" value="ECO:0007669"/>
    <property type="project" value="TreeGrafter"/>
</dbReference>
<feature type="domain" description="SSD" evidence="18">
    <location>
        <begin position="839"/>
        <end position="1004"/>
    </location>
</feature>
<accession>A0A922I8P8</accession>
<comment type="caution">
    <text evidence="19">The sequence shown here is derived from an EMBL/GenBank/DDBJ whole genome shotgun (WGS) entry which is preliminary data.</text>
</comment>
<dbReference type="Gene3D" id="1.20.1640.10">
    <property type="entry name" value="Multidrug efflux transporter AcrB transmembrane domain"/>
    <property type="match status" value="2"/>
</dbReference>
<feature type="compositionally biased region" description="Low complexity" evidence="16">
    <location>
        <begin position="1513"/>
        <end position="1525"/>
    </location>
</feature>
<feature type="transmembrane region" description="Helical" evidence="17">
    <location>
        <begin position="1373"/>
        <end position="1397"/>
    </location>
</feature>
<feature type="transmembrane region" description="Helical" evidence="17">
    <location>
        <begin position="445"/>
        <end position="465"/>
    </location>
</feature>
<keyword evidence="5 17" id="KW-0812">Transmembrane</keyword>
<dbReference type="InterPro" id="IPR004765">
    <property type="entry name" value="NPC1-like"/>
</dbReference>
<keyword evidence="4" id="KW-0153">Cholesterol metabolism</keyword>
<dbReference type="GO" id="GO:0042632">
    <property type="term" value="P:cholesterol homeostasis"/>
    <property type="evidence" value="ECO:0007669"/>
    <property type="project" value="TreeGrafter"/>
</dbReference>
<dbReference type="GO" id="GO:0015918">
    <property type="term" value="P:sterol transport"/>
    <property type="evidence" value="ECO:0007669"/>
    <property type="project" value="TreeGrafter"/>
</dbReference>
<comment type="similarity">
    <text evidence="2">Belongs to the patched family.</text>
</comment>
<dbReference type="GO" id="GO:0015485">
    <property type="term" value="F:cholesterol binding"/>
    <property type="evidence" value="ECO:0007669"/>
    <property type="project" value="TreeGrafter"/>
</dbReference>
<evidence type="ECO:0000256" key="9">
    <source>
        <dbReference type="ARBA" id="ARBA00023098"/>
    </source>
</evidence>
<proteinExistence type="inferred from homology"/>
<feature type="region of interest" description="Disordered" evidence="16">
    <location>
        <begin position="1513"/>
        <end position="1569"/>
    </location>
</feature>
<dbReference type="PANTHER" id="PTHR45727">
    <property type="entry name" value="NPC INTRACELLULAR CHOLESTEROL TRANSPORTER 1"/>
    <property type="match status" value="1"/>
</dbReference>
<evidence type="ECO:0000256" key="5">
    <source>
        <dbReference type="ARBA" id="ARBA00022692"/>
    </source>
</evidence>
<dbReference type="Proteomes" id="UP000790347">
    <property type="component" value="Unassembled WGS sequence"/>
</dbReference>
<evidence type="ECO:0000256" key="10">
    <source>
        <dbReference type="ARBA" id="ARBA00023136"/>
    </source>
</evidence>
<keyword evidence="9" id="KW-0443">Lipid metabolism</keyword>
<evidence type="ECO:0000256" key="16">
    <source>
        <dbReference type="SAM" id="MobiDB-lite"/>
    </source>
</evidence>
<feature type="region of interest" description="Disordered" evidence="16">
    <location>
        <begin position="486"/>
        <end position="519"/>
    </location>
</feature>
<feature type="transmembrane region" description="Helical" evidence="17">
    <location>
        <begin position="575"/>
        <end position="594"/>
    </location>
</feature>
<evidence type="ECO:0000313" key="20">
    <source>
        <dbReference type="Proteomes" id="UP000790347"/>
    </source>
</evidence>
<dbReference type="Pfam" id="PF12349">
    <property type="entry name" value="Sterol-sensing"/>
    <property type="match status" value="1"/>
</dbReference>
<dbReference type="Pfam" id="PF00873">
    <property type="entry name" value="ACR_tran"/>
    <property type="match status" value="1"/>
</dbReference>
<keyword evidence="11" id="KW-1015">Disulfide bond</keyword>
<keyword evidence="14" id="KW-0753">Steroid metabolism</keyword>
<keyword evidence="7 17" id="KW-1133">Transmembrane helix</keyword>
<dbReference type="GO" id="GO:0008203">
    <property type="term" value="P:cholesterol metabolic process"/>
    <property type="evidence" value="ECO:0007669"/>
    <property type="project" value="UniProtKB-KW"/>
</dbReference>
<evidence type="ECO:0000256" key="3">
    <source>
        <dbReference type="ARBA" id="ARBA00022448"/>
    </source>
</evidence>
<reference evidence="19" key="1">
    <citation type="submission" date="2013-05" db="EMBL/GenBank/DDBJ databases">
        <authorList>
            <person name="Yim A.K.Y."/>
            <person name="Chan T.F."/>
            <person name="Ji K.M."/>
            <person name="Liu X.Y."/>
            <person name="Zhou J.W."/>
            <person name="Li R.Q."/>
            <person name="Yang K.Y."/>
            <person name="Li J."/>
            <person name="Li M."/>
            <person name="Law P.T.W."/>
            <person name="Wu Y.L."/>
            <person name="Cai Z.L."/>
            <person name="Qin H."/>
            <person name="Bao Y."/>
            <person name="Leung R.K.K."/>
            <person name="Ng P.K.S."/>
            <person name="Zou J."/>
            <person name="Zhong X.J."/>
            <person name="Ran P.X."/>
            <person name="Zhong N.S."/>
            <person name="Liu Z.G."/>
            <person name="Tsui S.K.W."/>
        </authorList>
    </citation>
    <scope>NUCLEOTIDE SEQUENCE</scope>
    <source>
        <strain evidence="19">Derf</strain>
        <tissue evidence="19">Whole organism</tissue>
    </source>
</reference>
<dbReference type="InterPro" id="IPR032190">
    <property type="entry name" value="NPC1_N"/>
</dbReference>
<protein>
    <submittedName>
        <fullName evidence="19">NPC intracellular cholesterol transporter 1</fullName>
    </submittedName>
</protein>
<feature type="transmembrane region" description="Helical" evidence="17">
    <location>
        <begin position="980"/>
        <end position="1004"/>
    </location>
</feature>
<sequence>MNDNLENMAYHHHYHHNNNNQRKRHPFNDHDMNMIHNRIRSSSSYRSIFIYSIFHLFLSSIFIQNAFAAEYENFNSSSIINNTTTTTTSSLLSSISILNGIHDNNNSSTTANVAKSQNIDYDDDDDEDMEYDYSNGNSNDDDVDVEKFIVIHPEIEPTIDDYENGFCISDNRMSCGKGGFTGDVDIPCARNTRPQRFETDEELNLIRDVCPEFLENMQPGERPELCCNMKGLHELRISYDMPKQMGISRCPSCYYNFRRLFCNFVCSPYQSKFLRIDKTESVLIGNETYQKIREMTHFINKDFANGLYESCKYVQGISAGLYALDLMCGSHGSKHCNGPRWIQFMGISADNGGYAPIHINYEFTEDEKILVNNSTVFEPMNPATVSCANVPPGFPSDATCPCQECSTCLESKGQQVLDGLLSKLSRVMNTQEYSSFTIYKLSGCATFGLFLYIFIVIVVLVYFLIFNTKEKSSYDVSETFNGDEKMDNLQQHQQQQQETYLSGSRHDDGGSFSPTAATSPEIESEKFVKINPCNQMGIMQPLEHLHTVNLALGIRLEQFFEQIFRSWGVFVARNPWSIIIGSIVISLYLAAGVFTHYQVTTDPVDLWVPAGSQARSDMELFNEKFWKFYRIEQVIIEPKLMKPFTLANYTNYDGDALIEFGPAFEQQFMLQAFDLYENIKQLKARYFDKRIGQNRTIHLEDICYKPLSVSCAVQSIFTYFGQDIDQVRRPNYIRRIQNCVENGLNPKCFGKNDVPLPYPGVALGGFKDDRYLEAKALIITLPVVNHNDPKSNIPANEWEKEFLALLEMATKTNKYNLLNLAYKAERSVEDELDRQSQSDIVTVAVSYLIMFIYILLALGDMDKCSTILTTARFTLGFVGVAVVLLSVLASLGLFFYFNIPATLIIVEVIPFLVLAVGVDNIFILVQSFQRDKRQDNETLVDQIGRVVGEIAPSMLLSSLSMSACFFIGTLTEMPAVRMFALYAAVALIINFFLQMTCFLGLFTLDTKRQLDHRLDIFWCIKTSTKKRDVDNINKESVLYLLFKDIYSSALLQDKVRMVTLLVFGAWFCSSFAVLDKIHIGLEQDLTMPEDSYMINYFNFYQKYFVTGPPAYFMITDAGLNYSDPNIQRMLCTQNKCDPNSLPSILGMLSKRPNMTYIQTKPVSWVDSYFEYLESSNCCYKKSHNQTHDEQCFDDRTECKMCWPKESWPSGSDFIRFVPFFLQQPPNSDCAKAGLGQFDDAVRYEWLEDENNIEISTTYLSVYRSVLKTSEDFYESLRSSREIAAILTEKLRNATGTEAVVRPYSLPDVFYEQYLTMWPDTIKSLGISILAIFIVTYLFLGLDFYSALIVAVTILMIIVDLMAMMYWWEISLNAISLVNLVVGVGISVEFCSHLVRCYSICSSPTRILRAKESLEKMGSSILSGITLTDCGILILAFAKSKIFRVFYFRMYLGIILFGTLHSLIFLPVLLSVIGPPINKQRLFLNDLHHHRRNHHHSFRRHRSDKNCVLTYSSSSLSSSSSSTSSSPTHFSLNKTNNQQQQRRRISDSSTESIPQTRQNNHQPELVTTTVDMQPKNCYC</sequence>
<evidence type="ECO:0000256" key="8">
    <source>
        <dbReference type="ARBA" id="ARBA00023055"/>
    </source>
</evidence>
<feature type="transmembrane region" description="Helical" evidence="17">
    <location>
        <begin position="1418"/>
        <end position="1437"/>
    </location>
</feature>
<dbReference type="PANTHER" id="PTHR45727:SF2">
    <property type="entry name" value="NPC INTRACELLULAR CHOLESTEROL TRANSPORTER 1"/>
    <property type="match status" value="1"/>
</dbReference>
<evidence type="ECO:0000256" key="14">
    <source>
        <dbReference type="ARBA" id="ARBA00023221"/>
    </source>
</evidence>